<gene>
    <name evidence="1" type="ORF">OS493_032917</name>
</gene>
<comment type="caution">
    <text evidence="1">The sequence shown here is derived from an EMBL/GenBank/DDBJ whole genome shotgun (WGS) entry which is preliminary data.</text>
</comment>
<evidence type="ECO:0000313" key="1">
    <source>
        <dbReference type="EMBL" id="KAJ7352978.1"/>
    </source>
</evidence>
<dbReference type="EMBL" id="MU827343">
    <property type="protein sequence ID" value="KAJ7352978.1"/>
    <property type="molecule type" value="Genomic_DNA"/>
</dbReference>
<organism evidence="1 2">
    <name type="scientific">Desmophyllum pertusum</name>
    <dbReference type="NCBI Taxonomy" id="174260"/>
    <lineage>
        <taxon>Eukaryota</taxon>
        <taxon>Metazoa</taxon>
        <taxon>Cnidaria</taxon>
        <taxon>Anthozoa</taxon>
        <taxon>Hexacorallia</taxon>
        <taxon>Scleractinia</taxon>
        <taxon>Caryophylliina</taxon>
        <taxon>Caryophylliidae</taxon>
        <taxon>Desmophyllum</taxon>
    </lineage>
</organism>
<protein>
    <submittedName>
        <fullName evidence="1">Uncharacterized protein</fullName>
    </submittedName>
</protein>
<accession>A0A9W9YM70</accession>
<sequence>MRSNHHTFHTVRVDCRVCFTVQVLLSMLRDNFCVDKSKCRDSLQNWLIQVLQNQNIKETKGIEGCKSFSTLNGAQLTKNNMMIKAIVLATCLFLWRIPSEMRPPSWFWCKSLTLEEFLRTFNMATTPLVKMMKKEIARPPLAIYSTIRIPLKRLCTIAYIMPLSHMLTSFTFNFVKVINVLCFRGLQMAKERSILNSTSVTTEAVTNTSISAWATRSATESQN</sequence>
<dbReference type="Proteomes" id="UP001163046">
    <property type="component" value="Unassembled WGS sequence"/>
</dbReference>
<keyword evidence="2" id="KW-1185">Reference proteome</keyword>
<proteinExistence type="predicted"/>
<name>A0A9W9YM70_9CNID</name>
<reference evidence="1" key="1">
    <citation type="submission" date="2023-01" db="EMBL/GenBank/DDBJ databases">
        <title>Genome assembly of the deep-sea coral Lophelia pertusa.</title>
        <authorList>
            <person name="Herrera S."/>
            <person name="Cordes E."/>
        </authorList>
    </citation>
    <scope>NUCLEOTIDE SEQUENCE</scope>
    <source>
        <strain evidence="1">USNM1676648</strain>
        <tissue evidence="1">Polyp</tissue>
    </source>
</reference>
<evidence type="ECO:0000313" key="2">
    <source>
        <dbReference type="Proteomes" id="UP001163046"/>
    </source>
</evidence>
<dbReference type="AlphaFoldDB" id="A0A9W9YM70"/>